<dbReference type="EMBL" id="UOEN01000227">
    <property type="protein sequence ID" value="VAW14590.1"/>
    <property type="molecule type" value="Genomic_DNA"/>
</dbReference>
<organism evidence="4">
    <name type="scientific">hydrothermal vent metagenome</name>
    <dbReference type="NCBI Taxonomy" id="652676"/>
    <lineage>
        <taxon>unclassified sequences</taxon>
        <taxon>metagenomes</taxon>
        <taxon>ecological metagenomes</taxon>
    </lineage>
</organism>
<dbReference type="PANTHER" id="PTHR11586:SF37">
    <property type="entry name" value="TRNA-BINDING DOMAIN-CONTAINING PROTEIN"/>
    <property type="match status" value="1"/>
</dbReference>
<keyword evidence="2" id="KW-0694">RNA-binding</keyword>
<dbReference type="PROSITE" id="PS50886">
    <property type="entry name" value="TRBD"/>
    <property type="match status" value="1"/>
</dbReference>
<dbReference type="GO" id="GO:0004825">
    <property type="term" value="F:methionine-tRNA ligase activity"/>
    <property type="evidence" value="ECO:0007669"/>
    <property type="project" value="UniProtKB-EC"/>
</dbReference>
<dbReference type="SUPFAM" id="SSF50249">
    <property type="entry name" value="Nucleic acid-binding proteins"/>
    <property type="match status" value="1"/>
</dbReference>
<name>A0A3B0TCI1_9ZZZZ</name>
<dbReference type="InterPro" id="IPR002547">
    <property type="entry name" value="tRNA-bd_dom"/>
</dbReference>
<feature type="domain" description="TRNA-binding" evidence="3">
    <location>
        <begin position="6"/>
        <end position="67"/>
    </location>
</feature>
<evidence type="ECO:0000256" key="2">
    <source>
        <dbReference type="ARBA" id="ARBA00022884"/>
    </source>
</evidence>
<dbReference type="InterPro" id="IPR051270">
    <property type="entry name" value="Tyrosine-tRNA_ligase_regulator"/>
</dbReference>
<dbReference type="InterPro" id="IPR012340">
    <property type="entry name" value="NA-bd_OB-fold"/>
</dbReference>
<accession>A0A3B0TCI1</accession>
<evidence type="ECO:0000313" key="4">
    <source>
        <dbReference type="EMBL" id="VAW14590.1"/>
    </source>
</evidence>
<protein>
    <submittedName>
        <fullName evidence="4">Methionyl-tRNA synthetase</fullName>
        <ecNumber evidence="4">6.1.1.10</ecNumber>
    </submittedName>
</protein>
<evidence type="ECO:0000256" key="1">
    <source>
        <dbReference type="ARBA" id="ARBA00022555"/>
    </source>
</evidence>
<dbReference type="PANTHER" id="PTHR11586">
    <property type="entry name" value="TRNA-AMINOACYLATION COFACTOR ARC1 FAMILY MEMBER"/>
    <property type="match status" value="1"/>
</dbReference>
<gene>
    <name evidence="4" type="ORF">MNBD_BACTEROID05-180</name>
</gene>
<dbReference type="Pfam" id="PF01588">
    <property type="entry name" value="tRNA_bind"/>
    <property type="match status" value="1"/>
</dbReference>
<evidence type="ECO:0000259" key="3">
    <source>
        <dbReference type="PROSITE" id="PS50886"/>
    </source>
</evidence>
<dbReference type="Gene3D" id="2.40.50.140">
    <property type="entry name" value="Nucleic acid-binding proteins"/>
    <property type="match status" value="1"/>
</dbReference>
<proteinExistence type="predicted"/>
<dbReference type="AlphaFoldDB" id="A0A3B0TCI1"/>
<dbReference type="GO" id="GO:0000049">
    <property type="term" value="F:tRNA binding"/>
    <property type="evidence" value="ECO:0007669"/>
    <property type="project" value="UniProtKB-KW"/>
</dbReference>
<keyword evidence="1" id="KW-0820">tRNA-binding</keyword>
<keyword evidence="4" id="KW-0436">Ligase</keyword>
<sequence>MLTFEDFKKVKLVSAKILEAKEHPDADRLYVLKIDLGEEQRQLVAGIRNAYSTDDLIGKKIIVVANL</sequence>
<reference evidence="4" key="1">
    <citation type="submission" date="2018-06" db="EMBL/GenBank/DDBJ databases">
        <authorList>
            <person name="Zhirakovskaya E."/>
        </authorList>
    </citation>
    <scope>NUCLEOTIDE SEQUENCE</scope>
</reference>
<feature type="non-terminal residue" evidence="4">
    <location>
        <position position="67"/>
    </location>
</feature>
<keyword evidence="4" id="KW-0030">Aminoacyl-tRNA synthetase</keyword>
<dbReference type="EC" id="6.1.1.10" evidence="4"/>